<dbReference type="Proteomes" id="UP001197247">
    <property type="component" value="Unassembled WGS sequence"/>
</dbReference>
<keyword evidence="2" id="KW-1133">Transmembrane helix</keyword>
<keyword evidence="2" id="KW-0812">Transmembrane</keyword>
<gene>
    <name evidence="3" type="ORF">KIH74_04940</name>
</gene>
<evidence type="ECO:0000256" key="2">
    <source>
        <dbReference type="SAM" id="Phobius"/>
    </source>
</evidence>
<organism evidence="3 4">
    <name type="scientific">Kineosporia corallincola</name>
    <dbReference type="NCBI Taxonomy" id="2835133"/>
    <lineage>
        <taxon>Bacteria</taxon>
        <taxon>Bacillati</taxon>
        <taxon>Actinomycetota</taxon>
        <taxon>Actinomycetes</taxon>
        <taxon>Kineosporiales</taxon>
        <taxon>Kineosporiaceae</taxon>
        <taxon>Kineosporia</taxon>
    </lineage>
</organism>
<feature type="transmembrane region" description="Helical" evidence="2">
    <location>
        <begin position="15"/>
        <end position="34"/>
    </location>
</feature>
<evidence type="ECO:0000313" key="3">
    <source>
        <dbReference type="EMBL" id="MBT0768256.1"/>
    </source>
</evidence>
<evidence type="ECO:0000313" key="4">
    <source>
        <dbReference type="Proteomes" id="UP001197247"/>
    </source>
</evidence>
<comment type="caution">
    <text evidence="3">The sequence shown here is derived from an EMBL/GenBank/DDBJ whole genome shotgun (WGS) entry which is preliminary data.</text>
</comment>
<proteinExistence type="predicted"/>
<keyword evidence="2" id="KW-0472">Membrane</keyword>
<accession>A0ABS5TB24</accession>
<protein>
    <submittedName>
        <fullName evidence="3">Uncharacterized protein</fullName>
    </submittedName>
</protein>
<sequence length="304" mass="31943">MAHPMYEPDDGQGRQLLSTAMAVTAIVAIVTVVIGPWRGGSTMSDAEGTGSSEVVAPPPAGEPGRAHVAVSPSSVPVGAEVALILVNPTGEDRSTGVAGTLQRWDGSHWSDHRRLTTGIGPDAPAGRLFPLDEDVIVPMVAFTAPPGGFAAPVWTRLEGVDAGWYRVVLGGASGIVQVGGEAARTLPRPATGIVFGGGGVLPAGQEGRLAFDTRRRDPRSGDFDPDRDVGEYTTRARVERYEGDRWVMVPSDTVLTIDSDVTADPGGAAWQLHLPVLEAGVYRVSREASVAARIEGLFWVLPLR</sequence>
<feature type="region of interest" description="Disordered" evidence="1">
    <location>
        <begin position="43"/>
        <end position="70"/>
    </location>
</feature>
<dbReference type="RefSeq" id="WP_214154558.1">
    <property type="nucleotide sequence ID" value="NZ_JAHBAY010000002.1"/>
</dbReference>
<name>A0ABS5TB24_9ACTN</name>
<keyword evidence="4" id="KW-1185">Reference proteome</keyword>
<feature type="compositionally biased region" description="Polar residues" evidence="1">
    <location>
        <begin position="43"/>
        <end position="52"/>
    </location>
</feature>
<dbReference type="EMBL" id="JAHBAY010000002">
    <property type="protein sequence ID" value="MBT0768256.1"/>
    <property type="molecule type" value="Genomic_DNA"/>
</dbReference>
<evidence type="ECO:0000256" key="1">
    <source>
        <dbReference type="SAM" id="MobiDB-lite"/>
    </source>
</evidence>
<reference evidence="3 4" key="1">
    <citation type="submission" date="2021-05" db="EMBL/GenBank/DDBJ databases">
        <title>Kineosporia and Streptomyces sp. nov. two new marine actinobacteria isolated from Coral.</title>
        <authorList>
            <person name="Buangrab K."/>
            <person name="Sutthacheep M."/>
            <person name="Yeemin T."/>
            <person name="Harunari E."/>
            <person name="Igarashi Y."/>
            <person name="Kanchanasin P."/>
            <person name="Tanasupawat S."/>
            <person name="Phongsopitanun W."/>
        </authorList>
    </citation>
    <scope>NUCLEOTIDE SEQUENCE [LARGE SCALE GENOMIC DNA]</scope>
    <source>
        <strain evidence="3 4">J2-2</strain>
    </source>
</reference>